<dbReference type="Proteomes" id="UP000294530">
    <property type="component" value="Unassembled WGS sequence"/>
</dbReference>
<dbReference type="KEGG" id="blac:94349280"/>
<reference evidence="2 3" key="1">
    <citation type="journal article" date="2021" name="Genome Biol.">
        <title>AFLAP: assembly-free linkage analysis pipeline using k-mers from genome sequencing data.</title>
        <authorList>
            <person name="Fletcher K."/>
            <person name="Zhang L."/>
            <person name="Gil J."/>
            <person name="Han R."/>
            <person name="Cavanaugh K."/>
            <person name="Michelmore R."/>
        </authorList>
    </citation>
    <scope>NUCLEOTIDE SEQUENCE [LARGE SCALE GENOMIC DNA]</scope>
    <source>
        <strain evidence="2 3">SF5</strain>
    </source>
</reference>
<feature type="transmembrane region" description="Helical" evidence="1">
    <location>
        <begin position="12"/>
        <end position="35"/>
    </location>
</feature>
<keyword evidence="1" id="KW-0472">Membrane</keyword>
<evidence type="ECO:0000256" key="1">
    <source>
        <dbReference type="SAM" id="Phobius"/>
    </source>
</evidence>
<protein>
    <submittedName>
        <fullName evidence="2">Uncharacterized protein</fullName>
    </submittedName>
</protein>
<dbReference type="EMBL" id="SHOA02000001">
    <property type="protein sequence ID" value="TDH70582.1"/>
    <property type="molecule type" value="Genomic_DNA"/>
</dbReference>
<comment type="caution">
    <text evidence="2">The sequence shown here is derived from an EMBL/GenBank/DDBJ whole genome shotgun (WGS) entry which is preliminary data.</text>
</comment>
<gene>
    <name evidence="2" type="ORF">CCR75_005528</name>
</gene>
<evidence type="ECO:0000313" key="3">
    <source>
        <dbReference type="Proteomes" id="UP000294530"/>
    </source>
</evidence>
<keyword evidence="1" id="KW-0812">Transmembrane</keyword>
<sequence length="80" mass="9105">MGIFTPSPAINYSFVTGVYLFCTVLCAILSIMHHYTPQVEGFYIVLVPFVPCFFWSVVVRHNWLKVKDCSVDADEAKKTL</sequence>
<organism evidence="2 3">
    <name type="scientific">Bremia lactucae</name>
    <name type="common">Lettuce downy mildew</name>
    <dbReference type="NCBI Taxonomy" id="4779"/>
    <lineage>
        <taxon>Eukaryota</taxon>
        <taxon>Sar</taxon>
        <taxon>Stramenopiles</taxon>
        <taxon>Oomycota</taxon>
        <taxon>Peronosporomycetes</taxon>
        <taxon>Peronosporales</taxon>
        <taxon>Peronosporaceae</taxon>
        <taxon>Bremia</taxon>
    </lineage>
</organism>
<dbReference type="GeneID" id="94349280"/>
<dbReference type="RefSeq" id="XP_067820081.1">
    <property type="nucleotide sequence ID" value="XM_067963609.1"/>
</dbReference>
<proteinExistence type="predicted"/>
<evidence type="ECO:0000313" key="2">
    <source>
        <dbReference type="EMBL" id="TDH70582.1"/>
    </source>
</evidence>
<keyword evidence="3" id="KW-1185">Reference proteome</keyword>
<keyword evidence="1" id="KW-1133">Transmembrane helix</keyword>
<dbReference type="OrthoDB" id="192645at2759"/>
<feature type="transmembrane region" description="Helical" evidence="1">
    <location>
        <begin position="41"/>
        <end position="59"/>
    </location>
</feature>
<accession>A0A976FPI9</accession>
<dbReference type="AlphaFoldDB" id="A0A976FPI9"/>
<name>A0A976FPI9_BRELC</name>